<sequence>MSQDHRIILTAQQLKRLPGRGSHLSAIRLRGMIEGLLVEAGIDTRAWATKGGRDILAFEVVNRSGDDIKIFHFKFEVPKIYVQQKKGPKYLESTSWRFFHDYLERRLYAVIMGISGVVEEFTDHMVMMLPDGREQTVSERITEAITKGEQEALPFIRRDA</sequence>
<name>A0A6M3M4K2_9ZZZZ</name>
<dbReference type="AlphaFoldDB" id="A0A6M3M4K2"/>
<dbReference type="EMBL" id="MT143855">
    <property type="protein sequence ID" value="QJB03649.1"/>
    <property type="molecule type" value="Genomic_DNA"/>
</dbReference>
<evidence type="ECO:0000313" key="2">
    <source>
        <dbReference type="EMBL" id="QJB03649.1"/>
    </source>
</evidence>
<reference evidence="1" key="1">
    <citation type="submission" date="2020-03" db="EMBL/GenBank/DDBJ databases">
        <title>The deep terrestrial virosphere.</title>
        <authorList>
            <person name="Holmfeldt K."/>
            <person name="Nilsson E."/>
            <person name="Simone D."/>
            <person name="Lopez-Fernandez M."/>
            <person name="Wu X."/>
            <person name="de Brujin I."/>
            <person name="Lundin D."/>
            <person name="Andersson A."/>
            <person name="Bertilsson S."/>
            <person name="Dopson M."/>
        </authorList>
    </citation>
    <scope>NUCLEOTIDE SEQUENCE</scope>
    <source>
        <strain evidence="1">MM171A00774</strain>
        <strain evidence="2">MM171B00591</strain>
    </source>
</reference>
<proteinExistence type="predicted"/>
<gene>
    <name evidence="1" type="ORF">MM171A00774_0017</name>
    <name evidence="2" type="ORF">MM171B00591_0009</name>
</gene>
<protein>
    <submittedName>
        <fullName evidence="1">Uncharacterized protein</fullName>
    </submittedName>
</protein>
<organism evidence="1">
    <name type="scientific">viral metagenome</name>
    <dbReference type="NCBI Taxonomy" id="1070528"/>
    <lineage>
        <taxon>unclassified sequences</taxon>
        <taxon>metagenomes</taxon>
        <taxon>organismal metagenomes</taxon>
    </lineage>
</organism>
<accession>A0A6M3M4K2</accession>
<dbReference type="EMBL" id="MT143674">
    <property type="protein sequence ID" value="QJA99931.1"/>
    <property type="molecule type" value="Genomic_DNA"/>
</dbReference>
<evidence type="ECO:0000313" key="1">
    <source>
        <dbReference type="EMBL" id="QJA99931.1"/>
    </source>
</evidence>